<comment type="caution">
    <text evidence="2">The sequence shown here is derived from an EMBL/GenBank/DDBJ whole genome shotgun (WGS) entry which is preliminary data.</text>
</comment>
<evidence type="ECO:0000313" key="2">
    <source>
        <dbReference type="EMBL" id="MCU4725694.1"/>
    </source>
</evidence>
<reference evidence="2" key="1">
    <citation type="submission" date="2023-02" db="EMBL/GenBank/DDBJ databases">
        <title>Enrichment on poylsaccharides allowed isolation of novel metabolic and taxonomic groups of Haloarchaea.</title>
        <authorList>
            <person name="Sorokin D.Y."/>
            <person name="Elcheninov A.G."/>
            <person name="Khizhniak T.V."/>
            <person name="Kolganova T.V."/>
            <person name="Kublanov I.V."/>
        </authorList>
    </citation>
    <scope>NUCLEOTIDE SEQUENCE</scope>
    <source>
        <strain evidence="1 3">HArc-curdl5-1</strain>
        <strain evidence="2">HArc-curdl7</strain>
    </source>
</reference>
<accession>A0AAE3I9T7</accession>
<dbReference type="EMBL" id="JAOPKD010000001">
    <property type="protein sequence ID" value="MCU4725694.1"/>
    <property type="molecule type" value="Genomic_DNA"/>
</dbReference>
<sequence>MTTPSINSRGEFELTSSIFCHQICCLPIVTITYSFANYFGSRFEFPESFVNDELAGVFDVVRVIHDNWFDVFPVPVVSVEAVGFVADASGFETPTLQVVATPRVNV</sequence>
<keyword evidence="3" id="KW-1185">Reference proteome</keyword>
<gene>
    <name evidence="2" type="ORF">OB914_01730</name>
    <name evidence="1" type="ORF">OB916_01290</name>
</gene>
<proteinExistence type="predicted"/>
<protein>
    <submittedName>
        <fullName evidence="2">Uncharacterized protein</fullName>
    </submittedName>
</protein>
<evidence type="ECO:0000313" key="4">
    <source>
        <dbReference type="Proteomes" id="UP001209746"/>
    </source>
</evidence>
<name>A0AAE3I9T7_9EURY</name>
<dbReference type="Proteomes" id="UP001208186">
    <property type="component" value="Unassembled WGS sequence"/>
</dbReference>
<dbReference type="EMBL" id="JAOPKC010000001">
    <property type="protein sequence ID" value="MCU4716701.1"/>
    <property type="molecule type" value="Genomic_DNA"/>
</dbReference>
<dbReference type="AlphaFoldDB" id="A0AAE3I9T7"/>
<evidence type="ECO:0000313" key="3">
    <source>
        <dbReference type="Proteomes" id="UP001208186"/>
    </source>
</evidence>
<dbReference type="Proteomes" id="UP001209746">
    <property type="component" value="Unassembled WGS sequence"/>
</dbReference>
<evidence type="ECO:0000313" key="1">
    <source>
        <dbReference type="EMBL" id="MCU4716701.1"/>
    </source>
</evidence>
<organism evidence="2 4">
    <name type="scientific">Halapricum hydrolyticum</name>
    <dbReference type="NCBI Taxonomy" id="2979991"/>
    <lineage>
        <taxon>Archaea</taxon>
        <taxon>Methanobacteriati</taxon>
        <taxon>Methanobacteriota</taxon>
        <taxon>Stenosarchaea group</taxon>
        <taxon>Halobacteria</taxon>
        <taxon>Halobacteriales</taxon>
        <taxon>Haloarculaceae</taxon>
        <taxon>Halapricum</taxon>
    </lineage>
</organism>
<dbReference type="RefSeq" id="WP_315907468.1">
    <property type="nucleotide sequence ID" value="NZ_JAOPKC010000001.1"/>
</dbReference>